<organism evidence="1">
    <name type="scientific">Arundo donax</name>
    <name type="common">Giant reed</name>
    <name type="synonym">Donax arundinaceus</name>
    <dbReference type="NCBI Taxonomy" id="35708"/>
    <lineage>
        <taxon>Eukaryota</taxon>
        <taxon>Viridiplantae</taxon>
        <taxon>Streptophyta</taxon>
        <taxon>Embryophyta</taxon>
        <taxon>Tracheophyta</taxon>
        <taxon>Spermatophyta</taxon>
        <taxon>Magnoliopsida</taxon>
        <taxon>Liliopsida</taxon>
        <taxon>Poales</taxon>
        <taxon>Poaceae</taxon>
        <taxon>PACMAD clade</taxon>
        <taxon>Arundinoideae</taxon>
        <taxon>Arundineae</taxon>
        <taxon>Arundo</taxon>
    </lineage>
</organism>
<sequence>MLTKVLQHTLRMNLARNWYWQRSSHWLSIALQERNKQVSFHIFLKEQPPEQFQL</sequence>
<keyword evidence="1" id="KW-0808">Transferase</keyword>
<reference evidence="1" key="2">
    <citation type="journal article" date="2015" name="Data Brief">
        <title>Shoot transcriptome of the giant reed, Arundo donax.</title>
        <authorList>
            <person name="Barrero R.A."/>
            <person name="Guerrero F.D."/>
            <person name="Moolhuijzen P."/>
            <person name="Goolsby J.A."/>
            <person name="Tidwell J."/>
            <person name="Bellgard S.E."/>
            <person name="Bellgard M.I."/>
        </authorList>
    </citation>
    <scope>NUCLEOTIDE SEQUENCE</scope>
    <source>
        <tissue evidence="1">Shoot tissue taken approximately 20 cm above the soil surface</tissue>
    </source>
</reference>
<reference evidence="1" key="1">
    <citation type="submission" date="2014-09" db="EMBL/GenBank/DDBJ databases">
        <authorList>
            <person name="Magalhaes I.L.F."/>
            <person name="Oliveira U."/>
            <person name="Santos F.R."/>
            <person name="Vidigal T.H.D.A."/>
            <person name="Brescovit A.D."/>
            <person name="Santos A.J."/>
        </authorList>
    </citation>
    <scope>NUCLEOTIDE SEQUENCE</scope>
    <source>
        <tissue evidence="1">Shoot tissue taken approximately 20 cm above the soil surface</tissue>
    </source>
</reference>
<dbReference type="EMBL" id="GBRH01272726">
    <property type="protein sequence ID" value="JAD25169.1"/>
    <property type="molecule type" value="Transcribed_RNA"/>
</dbReference>
<keyword evidence="1" id="KW-0328">Glycosyltransferase</keyword>
<proteinExistence type="predicted"/>
<accession>A0A0A8YFX7</accession>
<evidence type="ECO:0000313" key="1">
    <source>
        <dbReference type="EMBL" id="JAD25169.1"/>
    </source>
</evidence>
<protein>
    <submittedName>
        <fullName evidence="1">Alpha-1,2-mannosyltransferase ALG9</fullName>
    </submittedName>
</protein>
<name>A0A0A8YFX7_ARUDO</name>
<dbReference type="AlphaFoldDB" id="A0A0A8YFX7"/>
<dbReference type="GO" id="GO:0016757">
    <property type="term" value="F:glycosyltransferase activity"/>
    <property type="evidence" value="ECO:0007669"/>
    <property type="project" value="UniProtKB-KW"/>
</dbReference>